<evidence type="ECO:0000256" key="7">
    <source>
        <dbReference type="RuleBase" id="RU000562"/>
    </source>
</evidence>
<dbReference type="Pfam" id="PF00829">
    <property type="entry name" value="Ribosomal_L21p"/>
    <property type="match status" value="1"/>
</dbReference>
<dbReference type="SUPFAM" id="SSF141091">
    <property type="entry name" value="L21p-like"/>
    <property type="match status" value="1"/>
</dbReference>
<name>F3Z365_DESAF</name>
<accession>F3Z365</accession>
<dbReference type="InterPro" id="IPR028909">
    <property type="entry name" value="bL21-like"/>
</dbReference>
<evidence type="ECO:0000256" key="5">
    <source>
        <dbReference type="ARBA" id="ARBA00023274"/>
    </source>
</evidence>
<dbReference type="HAMAP" id="MF_01363">
    <property type="entry name" value="Ribosomal_bL21"/>
    <property type="match status" value="1"/>
</dbReference>
<keyword evidence="3 6" id="KW-0694">RNA-binding</keyword>
<evidence type="ECO:0000256" key="3">
    <source>
        <dbReference type="ARBA" id="ARBA00022884"/>
    </source>
</evidence>
<evidence type="ECO:0000313" key="8">
    <source>
        <dbReference type="EMBL" id="EGJ50309.1"/>
    </source>
</evidence>
<dbReference type="HOGENOM" id="CLU_061463_3_2_7"/>
<keyword evidence="9" id="KW-1185">Reference proteome</keyword>
<dbReference type="RefSeq" id="WP_005987475.1">
    <property type="nucleotide sequence ID" value="NC_016629.1"/>
</dbReference>
<dbReference type="PROSITE" id="PS01169">
    <property type="entry name" value="RIBOSOMAL_L21"/>
    <property type="match status" value="1"/>
</dbReference>
<comment type="subunit">
    <text evidence="6">Part of the 50S ribosomal subunit. Contacts protein L20.</text>
</comment>
<dbReference type="GO" id="GO:0003735">
    <property type="term" value="F:structural constituent of ribosome"/>
    <property type="evidence" value="ECO:0007669"/>
    <property type="project" value="InterPro"/>
</dbReference>
<dbReference type="GO" id="GO:0005737">
    <property type="term" value="C:cytoplasm"/>
    <property type="evidence" value="ECO:0007669"/>
    <property type="project" value="UniProtKB-ARBA"/>
</dbReference>
<keyword evidence="4 6" id="KW-0689">Ribosomal protein</keyword>
<dbReference type="eggNOG" id="COG0261">
    <property type="taxonomic scope" value="Bacteria"/>
</dbReference>
<dbReference type="NCBIfam" id="TIGR00061">
    <property type="entry name" value="L21"/>
    <property type="match status" value="1"/>
</dbReference>
<dbReference type="GO" id="GO:0006412">
    <property type="term" value="P:translation"/>
    <property type="evidence" value="ECO:0007669"/>
    <property type="project" value="UniProtKB-UniRule"/>
</dbReference>
<sequence>MYAIIETGGKQYKVQEGLVFSVEKLVAEAGSEVVLDKVLAVGSGADMTFGQPYVQSAKVTVEVVEHGRGEKIIVFKKRRRKDSKKTQGHRQDFTKLKVKTISA</sequence>
<reference evidence="8 9" key="1">
    <citation type="journal article" date="2011" name="J. Bacteriol.">
        <title>Genome sequence of the mercury-methylating and pleomorphic Desulfovibrio africanus Strain Walvis Bay.</title>
        <authorList>
            <person name="Brown S.D."/>
            <person name="Wall J.D."/>
            <person name="Kucken A.M."/>
            <person name="Gilmour C.C."/>
            <person name="Podar M."/>
            <person name="Brandt C.C."/>
            <person name="Teshima H."/>
            <person name="Detter J.C."/>
            <person name="Han C.S."/>
            <person name="Land M.L."/>
            <person name="Lucas S."/>
            <person name="Han J."/>
            <person name="Pennacchio L."/>
            <person name="Nolan M."/>
            <person name="Pitluck S."/>
            <person name="Woyke T."/>
            <person name="Goodwin L."/>
            <person name="Palumbo A.V."/>
            <person name="Elias D.A."/>
        </authorList>
    </citation>
    <scope>NUCLEOTIDE SEQUENCE [LARGE SCALE GENOMIC DNA]</scope>
    <source>
        <strain evidence="8 9">Walvis Bay</strain>
    </source>
</reference>
<evidence type="ECO:0000256" key="4">
    <source>
        <dbReference type="ARBA" id="ARBA00022980"/>
    </source>
</evidence>
<comment type="similarity">
    <text evidence="1 6 7">Belongs to the bacterial ribosomal protein bL21 family.</text>
</comment>
<dbReference type="GO" id="GO:0019843">
    <property type="term" value="F:rRNA binding"/>
    <property type="evidence" value="ECO:0007669"/>
    <property type="project" value="UniProtKB-UniRule"/>
</dbReference>
<protein>
    <recommendedName>
        <fullName evidence="6">Large ribosomal subunit protein bL21</fullName>
    </recommendedName>
</protein>
<evidence type="ECO:0000256" key="2">
    <source>
        <dbReference type="ARBA" id="ARBA00022730"/>
    </source>
</evidence>
<dbReference type="GO" id="GO:0005840">
    <property type="term" value="C:ribosome"/>
    <property type="evidence" value="ECO:0007669"/>
    <property type="project" value="UniProtKB-KW"/>
</dbReference>
<dbReference type="EMBL" id="CP003221">
    <property type="protein sequence ID" value="EGJ50309.1"/>
    <property type="molecule type" value="Genomic_DNA"/>
</dbReference>
<dbReference type="InterPro" id="IPR001787">
    <property type="entry name" value="Ribosomal_bL21"/>
</dbReference>
<dbReference type="KEGG" id="daf:Desaf_1980"/>
<dbReference type="PANTHER" id="PTHR21349">
    <property type="entry name" value="50S RIBOSOMAL PROTEIN L21"/>
    <property type="match status" value="1"/>
</dbReference>
<organism evidence="8 9">
    <name type="scientific">Desulfocurvibacter africanus subsp. africanus str. Walvis Bay</name>
    <dbReference type="NCBI Taxonomy" id="690850"/>
    <lineage>
        <taxon>Bacteria</taxon>
        <taxon>Pseudomonadati</taxon>
        <taxon>Thermodesulfobacteriota</taxon>
        <taxon>Desulfovibrionia</taxon>
        <taxon>Desulfovibrionales</taxon>
        <taxon>Desulfovibrionaceae</taxon>
        <taxon>Desulfocurvibacter</taxon>
    </lineage>
</organism>
<dbReference type="InterPro" id="IPR018258">
    <property type="entry name" value="Ribosomal_bL21_CS"/>
</dbReference>
<gene>
    <name evidence="6" type="primary">rplU</name>
    <name evidence="8" type="ORF">Desaf_1980</name>
</gene>
<evidence type="ECO:0000256" key="1">
    <source>
        <dbReference type="ARBA" id="ARBA00008563"/>
    </source>
</evidence>
<comment type="function">
    <text evidence="6 7">This protein binds to 23S rRNA in the presence of protein L20.</text>
</comment>
<dbReference type="GO" id="GO:1990904">
    <property type="term" value="C:ribonucleoprotein complex"/>
    <property type="evidence" value="ECO:0007669"/>
    <property type="project" value="UniProtKB-KW"/>
</dbReference>
<evidence type="ECO:0000256" key="6">
    <source>
        <dbReference type="HAMAP-Rule" id="MF_01363"/>
    </source>
</evidence>
<dbReference type="PANTHER" id="PTHR21349:SF0">
    <property type="entry name" value="LARGE RIBOSOMAL SUBUNIT PROTEIN BL21M"/>
    <property type="match status" value="1"/>
</dbReference>
<proteinExistence type="inferred from homology"/>
<dbReference type="AlphaFoldDB" id="F3Z365"/>
<dbReference type="Proteomes" id="UP000007844">
    <property type="component" value="Chromosome"/>
</dbReference>
<keyword evidence="2 6" id="KW-0699">rRNA-binding</keyword>
<dbReference type="InterPro" id="IPR036164">
    <property type="entry name" value="bL21-like_sf"/>
</dbReference>
<dbReference type="STRING" id="690850.Desaf_1980"/>
<keyword evidence="5 6" id="KW-0687">Ribonucleoprotein</keyword>
<evidence type="ECO:0000313" key="9">
    <source>
        <dbReference type="Proteomes" id="UP000007844"/>
    </source>
</evidence>